<evidence type="ECO:0000256" key="1">
    <source>
        <dbReference type="ARBA" id="ARBA00022741"/>
    </source>
</evidence>
<dbReference type="GO" id="GO:0016887">
    <property type="term" value="F:ATP hydrolysis activity"/>
    <property type="evidence" value="ECO:0007669"/>
    <property type="project" value="InterPro"/>
</dbReference>
<organism evidence="5 6">
    <name type="scientific">Lyophyllum shimeji</name>
    <name type="common">Hon-shimeji</name>
    <name type="synonym">Tricholoma shimeji</name>
    <dbReference type="NCBI Taxonomy" id="47721"/>
    <lineage>
        <taxon>Eukaryota</taxon>
        <taxon>Fungi</taxon>
        <taxon>Dikarya</taxon>
        <taxon>Basidiomycota</taxon>
        <taxon>Agaricomycotina</taxon>
        <taxon>Agaricomycetes</taxon>
        <taxon>Agaricomycetidae</taxon>
        <taxon>Agaricales</taxon>
        <taxon>Tricholomatineae</taxon>
        <taxon>Lyophyllaceae</taxon>
        <taxon>Lyophyllum</taxon>
    </lineage>
</organism>
<gene>
    <name evidence="5" type="ORF">LshimejAT787_1601370</name>
</gene>
<dbReference type="InterPro" id="IPR039421">
    <property type="entry name" value="Type_1_exporter"/>
</dbReference>
<evidence type="ECO:0000256" key="2">
    <source>
        <dbReference type="ARBA" id="ARBA00022840"/>
    </source>
</evidence>
<dbReference type="Pfam" id="PF00005">
    <property type="entry name" value="ABC_tran"/>
    <property type="match status" value="1"/>
</dbReference>
<evidence type="ECO:0000313" key="6">
    <source>
        <dbReference type="Proteomes" id="UP001063166"/>
    </source>
</evidence>
<feature type="domain" description="ABC transporter" evidence="4">
    <location>
        <begin position="373"/>
        <end position="642"/>
    </location>
</feature>
<dbReference type="Gene3D" id="3.40.50.300">
    <property type="entry name" value="P-loop containing nucleotide triphosphate hydrolases"/>
    <property type="match status" value="1"/>
</dbReference>
<reference evidence="5" key="1">
    <citation type="submission" date="2022-07" db="EMBL/GenBank/DDBJ databases">
        <title>The genome of Lyophyllum shimeji provides insight into the initial evolution of ectomycorrhizal fungal genome.</title>
        <authorList>
            <person name="Kobayashi Y."/>
            <person name="Shibata T."/>
            <person name="Hirakawa H."/>
            <person name="Shigenobu S."/>
            <person name="Nishiyama T."/>
            <person name="Yamada A."/>
            <person name="Hasebe M."/>
            <person name="Kawaguchi M."/>
        </authorList>
    </citation>
    <scope>NUCLEOTIDE SEQUENCE</scope>
    <source>
        <strain evidence="5">AT787</strain>
    </source>
</reference>
<protein>
    <submittedName>
        <fullName evidence="5">ABC transporter</fullName>
    </submittedName>
</protein>
<dbReference type="GO" id="GO:0005524">
    <property type="term" value="F:ATP binding"/>
    <property type="evidence" value="ECO:0007669"/>
    <property type="project" value="UniProtKB-KW"/>
</dbReference>
<dbReference type="OrthoDB" id="6500128at2759"/>
<evidence type="ECO:0000313" key="5">
    <source>
        <dbReference type="EMBL" id="GLB44207.1"/>
    </source>
</evidence>
<dbReference type="PANTHER" id="PTHR24221:SF646">
    <property type="entry name" value="HAEMOLYSIN SECRETION ATP-BINDING PROTEIN"/>
    <property type="match status" value="1"/>
</dbReference>
<feature type="region of interest" description="Disordered" evidence="3">
    <location>
        <begin position="653"/>
        <end position="676"/>
    </location>
</feature>
<accession>A0A9P3PZP9</accession>
<dbReference type="InterPro" id="IPR027417">
    <property type="entry name" value="P-loop_NTPase"/>
</dbReference>
<dbReference type="GO" id="GO:0034040">
    <property type="term" value="F:ATPase-coupled lipid transmembrane transporter activity"/>
    <property type="evidence" value="ECO:0007669"/>
    <property type="project" value="TreeGrafter"/>
</dbReference>
<dbReference type="Proteomes" id="UP001063166">
    <property type="component" value="Unassembled WGS sequence"/>
</dbReference>
<dbReference type="PANTHER" id="PTHR24221">
    <property type="entry name" value="ATP-BINDING CASSETTE SUB-FAMILY B"/>
    <property type="match status" value="1"/>
</dbReference>
<dbReference type="PROSITE" id="PS50893">
    <property type="entry name" value="ABC_TRANSPORTER_2"/>
    <property type="match status" value="1"/>
</dbReference>
<dbReference type="InterPro" id="IPR003439">
    <property type="entry name" value="ABC_transporter-like_ATP-bd"/>
</dbReference>
<dbReference type="SUPFAM" id="SSF52540">
    <property type="entry name" value="P-loop containing nucleoside triphosphate hydrolases"/>
    <property type="match status" value="1"/>
</dbReference>
<evidence type="ECO:0000259" key="4">
    <source>
        <dbReference type="PROSITE" id="PS50893"/>
    </source>
</evidence>
<keyword evidence="1" id="KW-0547">Nucleotide-binding</keyword>
<proteinExistence type="predicted"/>
<dbReference type="InterPro" id="IPR003593">
    <property type="entry name" value="AAA+_ATPase"/>
</dbReference>
<comment type="caution">
    <text evidence="5">The sequence shown here is derived from an EMBL/GenBank/DDBJ whole genome shotgun (WGS) entry which is preliminary data.</text>
</comment>
<dbReference type="SMART" id="SM00382">
    <property type="entry name" value="AAA"/>
    <property type="match status" value="1"/>
</dbReference>
<keyword evidence="6" id="KW-1185">Reference proteome</keyword>
<dbReference type="EMBL" id="BRPK01000016">
    <property type="protein sequence ID" value="GLB44207.1"/>
    <property type="molecule type" value="Genomic_DNA"/>
</dbReference>
<keyword evidence="2" id="KW-0067">ATP-binding</keyword>
<evidence type="ECO:0000256" key="3">
    <source>
        <dbReference type="SAM" id="MobiDB-lite"/>
    </source>
</evidence>
<name>A0A9P3PZP9_LYOSH</name>
<sequence length="676" mass="75543">MKTVGIWQVLTLKESFSIKPSRWVEWNKYISTLPHIRRLVGDIYALNPPLVILYLASRAWKGVVPGITVYVSSQLFVALEAYLRDGEGDPSAVLQALMAHLFCVVISTLTSSLHNHFVPKLTSQTQMFFEEHLIRENLRYDVQTLQQSKTQRPSAYMGWHCFAEICEACSNIMALFTVVTSIMIYQQHGGSFFTTLCLIYPLLARTMRSSWMKAVVWFSDNDDYIRMQAIHLLSAPWYREDIAINNLSEHLMKEYTKARKRLATDFTEHPLDQLRADNQTIFQLFYALSGEIPLMYFAYCAMVDPFTNTMSTLAILQKQSSALSGSIDTIFYMLSSVLYTLENIKSLYHMEELKLVDGTVEYLPPEGSTGMSFELQNVSFAYPGAKSKEGALKEVSLQIKAGQLVVIVGENGSGKSTFIKLLTRTYDVTSGQLLVNGIPIQDYKIADLHDATAILHQDHMMYPLSLAENIGLGYPACVADTEMIKESAVKGGASEVIAGLGQGLDTVLEPVQTASGCHLEESKYKELKDVLESLEVTTEVSGGEKQRVVASRTFMRLRSPRINFIAVDEPSSALDPRGELELFDRLRSEQGGRTMIFVTHRFGHLTKHADLIICMKNGQIVESGVHKDLLALNGEYATLYNIQAQAFAPAQGTDRAGGFRTPPDNDAFSESDRASL</sequence>
<dbReference type="AlphaFoldDB" id="A0A9P3PZP9"/>